<gene>
    <name evidence="1" type="ORF">O181_022094</name>
</gene>
<dbReference type="PANTHER" id="PTHR11439">
    <property type="entry name" value="GAG-POL-RELATED RETROTRANSPOSON"/>
    <property type="match status" value="1"/>
</dbReference>
<proteinExistence type="predicted"/>
<organism evidence="1 2">
    <name type="scientific">Austropuccinia psidii MF-1</name>
    <dbReference type="NCBI Taxonomy" id="1389203"/>
    <lineage>
        <taxon>Eukaryota</taxon>
        <taxon>Fungi</taxon>
        <taxon>Dikarya</taxon>
        <taxon>Basidiomycota</taxon>
        <taxon>Pucciniomycotina</taxon>
        <taxon>Pucciniomycetes</taxon>
        <taxon>Pucciniales</taxon>
        <taxon>Sphaerophragmiaceae</taxon>
        <taxon>Austropuccinia</taxon>
    </lineage>
</organism>
<accession>A0A9Q3GXB8</accession>
<dbReference type="PANTHER" id="PTHR11439:SF463">
    <property type="entry name" value="REVERSE TRANSCRIPTASE TY1_COPIA-TYPE DOMAIN-CONTAINING PROTEIN"/>
    <property type="match status" value="1"/>
</dbReference>
<sequence>MEDLGAIKYALGIRITQLEESICLIQDKLIIQIVVEFRIKKEKAPPSPLPRNSKELKTLTLEPPKQPPFNFRHAVGLLQYLVQFTRPNLSFATSFLSQFLESPCEPHYQVLIHTLKYVSGTKHFSLKLDQTHLNHLKSEIVGFTD</sequence>
<dbReference type="AlphaFoldDB" id="A0A9Q3GXB8"/>
<dbReference type="Proteomes" id="UP000765509">
    <property type="component" value="Unassembled WGS sequence"/>
</dbReference>
<name>A0A9Q3GXB8_9BASI</name>
<evidence type="ECO:0008006" key="3">
    <source>
        <dbReference type="Google" id="ProtNLM"/>
    </source>
</evidence>
<evidence type="ECO:0000313" key="1">
    <source>
        <dbReference type="EMBL" id="MBW0482379.1"/>
    </source>
</evidence>
<reference evidence="1" key="1">
    <citation type="submission" date="2021-03" db="EMBL/GenBank/DDBJ databases">
        <title>Draft genome sequence of rust myrtle Austropuccinia psidii MF-1, a brazilian biotype.</title>
        <authorList>
            <person name="Quecine M.C."/>
            <person name="Pachon D.M.R."/>
            <person name="Bonatelli M.L."/>
            <person name="Correr F.H."/>
            <person name="Franceschini L.M."/>
            <person name="Leite T.F."/>
            <person name="Margarido G.R.A."/>
            <person name="Almeida C.A."/>
            <person name="Ferrarezi J.A."/>
            <person name="Labate C.A."/>
        </authorList>
    </citation>
    <scope>NUCLEOTIDE SEQUENCE</scope>
    <source>
        <strain evidence="1">MF-1</strain>
    </source>
</reference>
<comment type="caution">
    <text evidence="1">The sequence shown here is derived from an EMBL/GenBank/DDBJ whole genome shotgun (WGS) entry which is preliminary data.</text>
</comment>
<evidence type="ECO:0000313" key="2">
    <source>
        <dbReference type="Proteomes" id="UP000765509"/>
    </source>
</evidence>
<keyword evidence="2" id="KW-1185">Reference proteome</keyword>
<dbReference type="EMBL" id="AVOT02006756">
    <property type="protein sequence ID" value="MBW0482379.1"/>
    <property type="molecule type" value="Genomic_DNA"/>
</dbReference>
<protein>
    <recommendedName>
        <fullName evidence="3">Reverse transcriptase Ty1/copia-type domain-containing protein</fullName>
    </recommendedName>
</protein>
<dbReference type="OrthoDB" id="2517509at2759"/>